<name>A0A7Z0BIG3_9ACTN</name>
<evidence type="ECO:0000259" key="2">
    <source>
        <dbReference type="Pfam" id="PF00561"/>
    </source>
</evidence>
<dbReference type="EMBL" id="JACCHL010000001">
    <property type="protein sequence ID" value="NYH52668.1"/>
    <property type="molecule type" value="Genomic_DNA"/>
</dbReference>
<comment type="caution">
    <text evidence="3">The sequence shown here is derived from an EMBL/GenBank/DDBJ whole genome shotgun (WGS) entry which is preliminary data.</text>
</comment>
<dbReference type="InterPro" id="IPR050266">
    <property type="entry name" value="AB_hydrolase_sf"/>
</dbReference>
<dbReference type="GO" id="GO:0016787">
    <property type="term" value="F:hydrolase activity"/>
    <property type="evidence" value="ECO:0007669"/>
    <property type="project" value="UniProtKB-KW"/>
</dbReference>
<dbReference type="RefSeq" id="WP_179809998.1">
    <property type="nucleotide sequence ID" value="NZ_JACCHL010000001.1"/>
</dbReference>
<evidence type="ECO:0000313" key="3">
    <source>
        <dbReference type="EMBL" id="NYH52668.1"/>
    </source>
</evidence>
<dbReference type="AlphaFoldDB" id="A0A7Z0BIG3"/>
<dbReference type="Pfam" id="PF00561">
    <property type="entry name" value="Abhydrolase_1"/>
    <property type="match status" value="1"/>
</dbReference>
<feature type="domain" description="AB hydrolase-1" evidence="2">
    <location>
        <begin position="40"/>
        <end position="149"/>
    </location>
</feature>
<evidence type="ECO:0000256" key="1">
    <source>
        <dbReference type="ARBA" id="ARBA00022801"/>
    </source>
</evidence>
<evidence type="ECO:0000313" key="4">
    <source>
        <dbReference type="Proteomes" id="UP000584931"/>
    </source>
</evidence>
<reference evidence="3 4" key="1">
    <citation type="submission" date="2020-07" db="EMBL/GenBank/DDBJ databases">
        <title>Sequencing the genomes of 1000 actinobacteria strains.</title>
        <authorList>
            <person name="Klenk H.-P."/>
        </authorList>
    </citation>
    <scope>NUCLEOTIDE SEQUENCE [LARGE SCALE GENOMIC DNA]</scope>
    <source>
        <strain evidence="3 4">DSM 45278</strain>
    </source>
</reference>
<proteinExistence type="predicted"/>
<dbReference type="PANTHER" id="PTHR43798:SF31">
    <property type="entry name" value="AB HYDROLASE SUPERFAMILY PROTEIN YCLE"/>
    <property type="match status" value="1"/>
</dbReference>
<dbReference type="PANTHER" id="PTHR43798">
    <property type="entry name" value="MONOACYLGLYCEROL LIPASE"/>
    <property type="match status" value="1"/>
</dbReference>
<dbReference type="GO" id="GO:0016020">
    <property type="term" value="C:membrane"/>
    <property type="evidence" value="ECO:0007669"/>
    <property type="project" value="TreeGrafter"/>
</dbReference>
<dbReference type="Gene3D" id="3.40.50.1820">
    <property type="entry name" value="alpha/beta hydrolase"/>
    <property type="match status" value="1"/>
</dbReference>
<dbReference type="PRINTS" id="PR00111">
    <property type="entry name" value="ABHYDROLASE"/>
</dbReference>
<accession>A0A7Z0BIG3</accession>
<dbReference type="InterPro" id="IPR000073">
    <property type="entry name" value="AB_hydrolase_1"/>
</dbReference>
<organism evidence="3 4">
    <name type="scientific">Nocardiopsis sinuspersici</name>
    <dbReference type="NCBI Taxonomy" id="501010"/>
    <lineage>
        <taxon>Bacteria</taxon>
        <taxon>Bacillati</taxon>
        <taxon>Actinomycetota</taxon>
        <taxon>Actinomycetes</taxon>
        <taxon>Streptosporangiales</taxon>
        <taxon>Nocardiopsidaceae</taxon>
        <taxon>Nocardiopsis</taxon>
    </lineage>
</organism>
<keyword evidence="1" id="KW-0378">Hydrolase</keyword>
<gene>
    <name evidence="3" type="ORF">HNR06_002257</name>
</gene>
<dbReference type="InterPro" id="IPR029058">
    <property type="entry name" value="AB_hydrolase_fold"/>
</dbReference>
<protein>
    <submittedName>
        <fullName evidence="3">Pimeloyl-ACP methyl ester carboxylesterase</fullName>
    </submittedName>
</protein>
<sequence length="307" mass="32294">MTDTTWTDGDGYTVPVPGADPAAHGGGLAVTRWGGGPGTPVLAVHGITANGHSFARLAAELSGLGGPPLIAPDLRGRGRSAHLAGPHGLAAHADDMAAVLDAHGIGDTVLVGHSMGAFVACLAAVRHPDRVSGVLLVDGGHGLPAPPGTDIDAVLGPAMARLRMTFEGPDHYRDFWRRHPAFEGRWNTWVDHYVLRDLTGEPPAMRSACDEEAVRADGEQVLADPDALGAVHRLPCPARLLWTARGLMDESPGLYTRERLAGLPEDLVTVELPDDNHYSPLFSSTAVLVAQQVHALVQQSVQVQGEL</sequence>
<dbReference type="Proteomes" id="UP000584931">
    <property type="component" value="Unassembled WGS sequence"/>
</dbReference>
<dbReference type="SUPFAM" id="SSF53474">
    <property type="entry name" value="alpha/beta-Hydrolases"/>
    <property type="match status" value="1"/>
</dbReference>